<reference evidence="2 3" key="1">
    <citation type="submission" date="2018-07" db="EMBL/GenBank/DDBJ databases">
        <title>Genomic Encyclopedia of Type Strains, Phase III (KMG-III): the genomes of soil and plant-associated and newly described type strains.</title>
        <authorList>
            <person name="Whitman W."/>
        </authorList>
    </citation>
    <scope>NUCLEOTIDE SEQUENCE [LARGE SCALE GENOMIC DNA]</scope>
    <source>
        <strain evidence="2 3">CECT 7958</strain>
    </source>
</reference>
<name>A0A368ZL98_9FLAO</name>
<comment type="caution">
    <text evidence="2">The sequence shown here is derived from an EMBL/GenBank/DDBJ whole genome shotgun (WGS) entry which is preliminary data.</text>
</comment>
<gene>
    <name evidence="2" type="ORF">DFQ08_102419</name>
</gene>
<protein>
    <submittedName>
        <fullName evidence="2">Uncharacterized protein</fullName>
    </submittedName>
</protein>
<dbReference type="AlphaFoldDB" id="A0A368ZL98"/>
<accession>A0A368ZL98</accession>
<feature type="signal peptide" evidence="1">
    <location>
        <begin position="1"/>
        <end position="19"/>
    </location>
</feature>
<sequence>MKKLFFTLLSLGLFITGFAQNTPQIGDNLMVKSPASQSYKHIDFPKANILIKRGVVTRYKSVENEAVVIDKIETKNDGSVTVTLKKKDGSKFFGFLDRVEADYSKALDAGELMAAL</sequence>
<keyword evidence="3" id="KW-1185">Reference proteome</keyword>
<dbReference type="Proteomes" id="UP000253436">
    <property type="component" value="Unassembled WGS sequence"/>
</dbReference>
<proteinExistence type="predicted"/>
<keyword evidence="1" id="KW-0732">Signal</keyword>
<feature type="chain" id="PRO_5017050087" evidence="1">
    <location>
        <begin position="20"/>
        <end position="116"/>
    </location>
</feature>
<evidence type="ECO:0000256" key="1">
    <source>
        <dbReference type="SAM" id="SignalP"/>
    </source>
</evidence>
<dbReference type="OrthoDB" id="1446823at2"/>
<organism evidence="2 3">
    <name type="scientific">Winogradskyella arenosi</name>
    <dbReference type="NCBI Taxonomy" id="533325"/>
    <lineage>
        <taxon>Bacteria</taxon>
        <taxon>Pseudomonadati</taxon>
        <taxon>Bacteroidota</taxon>
        <taxon>Flavobacteriia</taxon>
        <taxon>Flavobacteriales</taxon>
        <taxon>Flavobacteriaceae</taxon>
        <taxon>Winogradskyella</taxon>
    </lineage>
</organism>
<dbReference type="EMBL" id="QPJO01000002">
    <property type="protein sequence ID" value="RCW92395.1"/>
    <property type="molecule type" value="Genomic_DNA"/>
</dbReference>
<evidence type="ECO:0000313" key="2">
    <source>
        <dbReference type="EMBL" id="RCW92395.1"/>
    </source>
</evidence>
<dbReference type="RefSeq" id="WP_114309058.1">
    <property type="nucleotide sequence ID" value="NZ_QPJO01000002.1"/>
</dbReference>
<evidence type="ECO:0000313" key="3">
    <source>
        <dbReference type="Proteomes" id="UP000253436"/>
    </source>
</evidence>